<dbReference type="RefSeq" id="XP_012765877.1">
    <property type="nucleotide sequence ID" value="XM_012910423.1"/>
</dbReference>
<dbReference type="Proteomes" id="UP000033188">
    <property type="component" value="Chromosome 1"/>
</dbReference>
<feature type="region of interest" description="Disordered" evidence="1">
    <location>
        <begin position="71"/>
        <end position="93"/>
    </location>
</feature>
<dbReference type="KEGG" id="bbig:BBBOND_0100200"/>
<name>A0A061CYF7_BABBI</name>
<evidence type="ECO:0000256" key="2">
    <source>
        <dbReference type="SAM" id="Phobius"/>
    </source>
</evidence>
<keyword evidence="2" id="KW-0472">Membrane</keyword>
<organism evidence="3 4">
    <name type="scientific">Babesia bigemina</name>
    <dbReference type="NCBI Taxonomy" id="5866"/>
    <lineage>
        <taxon>Eukaryota</taxon>
        <taxon>Sar</taxon>
        <taxon>Alveolata</taxon>
        <taxon>Apicomplexa</taxon>
        <taxon>Aconoidasida</taxon>
        <taxon>Piroplasmida</taxon>
        <taxon>Babesiidae</taxon>
        <taxon>Babesia</taxon>
    </lineage>
</organism>
<dbReference type="GeneID" id="24562232"/>
<evidence type="ECO:0000313" key="3">
    <source>
        <dbReference type="EMBL" id="CDR93691.1"/>
    </source>
</evidence>
<accession>A0A061CYF7</accession>
<gene>
    <name evidence="3" type="ORF">BBBOND_0100200</name>
</gene>
<evidence type="ECO:0000256" key="1">
    <source>
        <dbReference type="SAM" id="MobiDB-lite"/>
    </source>
</evidence>
<sequence>MGGGQCSGLRLRGLGAAGEDVDVYLWYWMSNGLLVHKASPWTYKCSDSICGKRCKGKEYACQCTCCKDKQRRGLAHPPPPPPPPPGPSSGVESVIIGQPQTSALSTEPNPVDISDAGDSTPFSPSPQVIAAVIVAIIVAIILLDLCIFRFPVGRNIRDFLVRKIPFCIAFYS</sequence>
<keyword evidence="2" id="KW-1133">Transmembrane helix</keyword>
<feature type="transmembrane region" description="Helical" evidence="2">
    <location>
        <begin position="128"/>
        <end position="148"/>
    </location>
</feature>
<reference evidence="4" key="1">
    <citation type="journal article" date="2014" name="Nucleic Acids Res.">
        <title>The evolutionary dynamics of variant antigen genes in Babesia reveal a history of genomic innovation underlying host-parasite interaction.</title>
        <authorList>
            <person name="Jackson A.P."/>
            <person name="Otto T.D."/>
            <person name="Darby A."/>
            <person name="Ramaprasad A."/>
            <person name="Xia D."/>
            <person name="Echaide I.E."/>
            <person name="Farber M."/>
            <person name="Gahlot S."/>
            <person name="Gamble J."/>
            <person name="Gupta D."/>
            <person name="Gupta Y."/>
            <person name="Jackson L."/>
            <person name="Malandrin L."/>
            <person name="Malas T.B."/>
            <person name="Moussa E."/>
            <person name="Nair M."/>
            <person name="Reid A.J."/>
            <person name="Sanders M."/>
            <person name="Sharma J."/>
            <person name="Tracey A."/>
            <person name="Quail M.A."/>
            <person name="Weir W."/>
            <person name="Wastling J.M."/>
            <person name="Hall N."/>
            <person name="Willadsen P."/>
            <person name="Lingelbach K."/>
            <person name="Shiels B."/>
            <person name="Tait A."/>
            <person name="Berriman M."/>
            <person name="Allred D.R."/>
            <person name="Pain A."/>
        </authorList>
    </citation>
    <scope>NUCLEOTIDE SEQUENCE [LARGE SCALE GENOMIC DNA]</scope>
    <source>
        <strain evidence="4">Bond</strain>
    </source>
</reference>
<keyword evidence="4" id="KW-1185">Reference proteome</keyword>
<dbReference type="EMBL" id="LK391707">
    <property type="protein sequence ID" value="CDR93691.1"/>
    <property type="molecule type" value="Genomic_DNA"/>
</dbReference>
<protein>
    <submittedName>
        <fullName evidence="3">Uncharacterized protein</fullName>
    </submittedName>
</protein>
<dbReference type="AlphaFoldDB" id="A0A061CYF7"/>
<dbReference type="VEuPathDB" id="PiroplasmaDB:BBBOND_0100200"/>
<evidence type="ECO:0000313" key="4">
    <source>
        <dbReference type="Proteomes" id="UP000033188"/>
    </source>
</evidence>
<keyword evidence="2" id="KW-0812">Transmembrane</keyword>
<proteinExistence type="predicted"/>
<feature type="compositionally biased region" description="Pro residues" evidence="1">
    <location>
        <begin position="76"/>
        <end position="87"/>
    </location>
</feature>